<sequence length="507" mass="56045">MWTPGRLKPSSVFIFRRPLTRATQHHALSQHAPFYRYPSLDDVYRNRFYYKKRKDYLMSDNTQPTRQGLPSLPKSTIWMLSFGFLGVQTAFTLQSSQMSRIFQTLGADPHSLGWFFILPPLAGMLVQPIVGYYSDRTWKPRLGGRRLPYLLYGTLIAVIVMILMPNSGSFGFGYASLAALSFGALMIALLDVSSNMAMQPFKMMVGDMVNEEQKSYAYGIQSFLANTGAVLAAILPFVFAYIGLANTAEKGVVPQTVVVAFYVGAALLVITSAFTIFKVKEYDPETYARYHGIDVAANQEKANWFELLKTAPKAFWTVTLVQFFCWFAFQYMWIYSTGAIAENVWHATNASSVGYQEAGNWYGVLAAVQSVAAVICSFVLAKIPNRYHKAGYFSCLALGALGFFSVCYISNQYALVLSYTLIGIAWAGIITYPLTIVTNALSGKHMGTYLGLFNGSICMPQIVASLSTVKLFPMLGELQANMFLVGGVALLLGAFSVFLIKETHGGA</sequence>
<dbReference type="PANTHER" id="PTHR19432">
    <property type="entry name" value="SUGAR TRANSPORTER"/>
    <property type="match status" value="1"/>
</dbReference>
<dbReference type="PANTHER" id="PTHR19432:SF35">
    <property type="entry name" value="SOLUTE CARRIER FAMILY 45 MEMBER 3 ISOFORM X1"/>
    <property type="match status" value="1"/>
</dbReference>
<dbReference type="CDD" id="cd17313">
    <property type="entry name" value="MFS_SLC45_SUC"/>
    <property type="match status" value="1"/>
</dbReference>
<gene>
    <name evidence="7" type="ORF">HMPREF9418_2177</name>
</gene>
<keyword evidence="3 6" id="KW-0812">Transmembrane</keyword>
<evidence type="ECO:0000256" key="4">
    <source>
        <dbReference type="ARBA" id="ARBA00022989"/>
    </source>
</evidence>
<feature type="transmembrane region" description="Helical" evidence="6">
    <location>
        <begin position="76"/>
        <end position="93"/>
    </location>
</feature>
<reference evidence="7 8" key="1">
    <citation type="submission" date="2011-05" db="EMBL/GenBank/DDBJ databases">
        <authorList>
            <person name="Muzny D."/>
            <person name="Qin X."/>
            <person name="Deng J."/>
            <person name="Jiang H."/>
            <person name="Liu Y."/>
            <person name="Qu J."/>
            <person name="Song X.-Z."/>
            <person name="Zhang L."/>
            <person name="Thornton R."/>
            <person name="Coyle M."/>
            <person name="Francisco L."/>
            <person name="Jackson L."/>
            <person name="Javaid M."/>
            <person name="Korchina V."/>
            <person name="Kovar C."/>
            <person name="Mata R."/>
            <person name="Mathew T."/>
            <person name="Ngo R."/>
            <person name="Nguyen L."/>
            <person name="Nguyen N."/>
            <person name="Okwuonu G."/>
            <person name="Ongeri F."/>
            <person name="Pham C."/>
            <person name="Simmons D."/>
            <person name="Wilczek-Boney K."/>
            <person name="Hale W."/>
            <person name="Jakkamsetti A."/>
            <person name="Pham P."/>
            <person name="Ruth R."/>
            <person name="San Lucas F."/>
            <person name="Warren J."/>
            <person name="Zhang J."/>
            <person name="Zhao Z."/>
            <person name="Zhou C."/>
            <person name="Zhu D."/>
            <person name="Lee S."/>
            <person name="Bess C."/>
            <person name="Blankenburg K."/>
            <person name="Forbes L."/>
            <person name="Fu Q."/>
            <person name="Gubbala S."/>
            <person name="Hirani K."/>
            <person name="Jayaseelan J.C."/>
            <person name="Lara F."/>
            <person name="Munidasa M."/>
            <person name="Palculict T."/>
            <person name="Patil S."/>
            <person name="Pu L.-L."/>
            <person name="Saada N."/>
            <person name="Tang L."/>
            <person name="Weissenberger G."/>
            <person name="Zhu Y."/>
            <person name="Hemphill L."/>
            <person name="Shang Y."/>
            <person name="Youmans B."/>
            <person name="Ayvaz T."/>
            <person name="Ross M."/>
            <person name="Santibanez J."/>
            <person name="Aqrawi P."/>
            <person name="Gross S."/>
            <person name="Joshi V."/>
            <person name="Fowler G."/>
            <person name="Nazareth L."/>
            <person name="Reid J."/>
            <person name="Worley K."/>
            <person name="Petrosino J."/>
            <person name="Highlander S."/>
            <person name="Gibbs R."/>
        </authorList>
    </citation>
    <scope>NUCLEOTIDE SEQUENCE [LARGE SCALE GENOMIC DNA]</scope>
    <source>
        <strain evidence="7 8">ATCC 33926</strain>
    </source>
</reference>
<evidence type="ECO:0000256" key="1">
    <source>
        <dbReference type="ARBA" id="ARBA00004141"/>
    </source>
</evidence>
<evidence type="ECO:0000256" key="3">
    <source>
        <dbReference type="ARBA" id="ARBA00022692"/>
    </source>
</evidence>
<evidence type="ECO:0000256" key="2">
    <source>
        <dbReference type="ARBA" id="ARBA00022448"/>
    </source>
</evidence>
<dbReference type="Pfam" id="PF07690">
    <property type="entry name" value="MFS_1"/>
    <property type="match status" value="1"/>
</dbReference>
<dbReference type="AlphaFoldDB" id="A0AA36UHX9"/>
<organism evidence="7 8">
    <name type="scientific">Neisseria macacae ATCC 33926</name>
    <dbReference type="NCBI Taxonomy" id="997348"/>
    <lineage>
        <taxon>Bacteria</taxon>
        <taxon>Pseudomonadati</taxon>
        <taxon>Pseudomonadota</taxon>
        <taxon>Betaproteobacteria</taxon>
        <taxon>Neisseriales</taxon>
        <taxon>Neisseriaceae</taxon>
        <taxon>Neisseria</taxon>
    </lineage>
</organism>
<dbReference type="GO" id="GO:0022857">
    <property type="term" value="F:transmembrane transporter activity"/>
    <property type="evidence" value="ECO:0007669"/>
    <property type="project" value="InterPro"/>
</dbReference>
<dbReference type="EMBL" id="AFQE01000106">
    <property type="protein sequence ID" value="EGQ76047.1"/>
    <property type="molecule type" value="Genomic_DNA"/>
</dbReference>
<keyword evidence="2" id="KW-0813">Transport</keyword>
<feature type="transmembrane region" description="Helical" evidence="6">
    <location>
        <begin position="314"/>
        <end position="334"/>
    </location>
</feature>
<dbReference type="InterPro" id="IPR036259">
    <property type="entry name" value="MFS_trans_sf"/>
</dbReference>
<feature type="transmembrane region" description="Helical" evidence="6">
    <location>
        <begin position="478"/>
        <end position="500"/>
    </location>
</feature>
<evidence type="ECO:0000313" key="7">
    <source>
        <dbReference type="EMBL" id="EGQ76047.1"/>
    </source>
</evidence>
<feature type="transmembrane region" description="Helical" evidence="6">
    <location>
        <begin position="361"/>
        <end position="380"/>
    </location>
</feature>
<feature type="transmembrane region" description="Helical" evidence="6">
    <location>
        <begin position="113"/>
        <end position="134"/>
    </location>
</feature>
<feature type="transmembrane region" description="Helical" evidence="6">
    <location>
        <begin position="146"/>
        <end position="164"/>
    </location>
</feature>
<dbReference type="InterPro" id="IPR011701">
    <property type="entry name" value="MFS"/>
</dbReference>
<feature type="transmembrane region" description="Helical" evidence="6">
    <location>
        <begin position="223"/>
        <end position="244"/>
    </location>
</feature>
<feature type="transmembrane region" description="Helical" evidence="6">
    <location>
        <begin position="170"/>
        <end position="192"/>
    </location>
</feature>
<comment type="caution">
    <text evidence="7">The sequence shown here is derived from an EMBL/GenBank/DDBJ whole genome shotgun (WGS) entry which is preliminary data.</text>
</comment>
<keyword evidence="4 6" id="KW-1133">Transmembrane helix</keyword>
<comment type="subcellular location">
    <subcellularLocation>
        <location evidence="1">Membrane</location>
        <topology evidence="1">Multi-pass membrane protein</topology>
    </subcellularLocation>
</comment>
<feature type="transmembrane region" description="Helical" evidence="6">
    <location>
        <begin position="392"/>
        <end position="411"/>
    </location>
</feature>
<feature type="transmembrane region" description="Helical" evidence="6">
    <location>
        <begin position="256"/>
        <end position="277"/>
    </location>
</feature>
<dbReference type="Proteomes" id="UP000004982">
    <property type="component" value="Unassembled WGS sequence"/>
</dbReference>
<dbReference type="Gene3D" id="1.20.1250.20">
    <property type="entry name" value="MFS general substrate transporter like domains"/>
    <property type="match status" value="1"/>
</dbReference>
<protein>
    <submittedName>
        <fullName evidence="7">Major facilitator superfamily permease</fullName>
    </submittedName>
</protein>
<evidence type="ECO:0000256" key="5">
    <source>
        <dbReference type="ARBA" id="ARBA00023136"/>
    </source>
</evidence>
<feature type="transmembrane region" description="Helical" evidence="6">
    <location>
        <begin position="417"/>
        <end position="437"/>
    </location>
</feature>
<evidence type="ECO:0000256" key="6">
    <source>
        <dbReference type="SAM" id="Phobius"/>
    </source>
</evidence>
<dbReference type="GO" id="GO:0016020">
    <property type="term" value="C:membrane"/>
    <property type="evidence" value="ECO:0007669"/>
    <property type="project" value="UniProtKB-SubCell"/>
</dbReference>
<keyword evidence="5 6" id="KW-0472">Membrane</keyword>
<accession>A0AA36UHX9</accession>
<proteinExistence type="predicted"/>
<dbReference type="SUPFAM" id="SSF103473">
    <property type="entry name" value="MFS general substrate transporter"/>
    <property type="match status" value="1"/>
</dbReference>
<name>A0AA36UHX9_9NEIS</name>
<evidence type="ECO:0000313" key="8">
    <source>
        <dbReference type="Proteomes" id="UP000004982"/>
    </source>
</evidence>
<feature type="transmembrane region" description="Helical" evidence="6">
    <location>
        <begin position="449"/>
        <end position="472"/>
    </location>
</feature>